<dbReference type="PANTHER" id="PTHR33886">
    <property type="entry name" value="UNSATURATED RHAMNOGALACTURONAN HYDROLASE (EUROFUNG)"/>
    <property type="match status" value="1"/>
</dbReference>
<name>A0A1M7A8J9_9HYPH</name>
<dbReference type="EMBL" id="FRBW01000001">
    <property type="protein sequence ID" value="SHL38975.1"/>
    <property type="molecule type" value="Genomic_DNA"/>
</dbReference>
<dbReference type="GO" id="GO:0016787">
    <property type="term" value="F:hydrolase activity"/>
    <property type="evidence" value="ECO:0007669"/>
    <property type="project" value="UniProtKB-KW"/>
</dbReference>
<keyword evidence="3" id="KW-1185">Reference proteome</keyword>
<dbReference type="InterPro" id="IPR008928">
    <property type="entry name" value="6-hairpin_glycosidase_sf"/>
</dbReference>
<accession>A0A1M7A8J9</accession>
<keyword evidence="1 2" id="KW-0378">Hydrolase</keyword>
<dbReference type="GO" id="GO:0005975">
    <property type="term" value="P:carbohydrate metabolic process"/>
    <property type="evidence" value="ECO:0007669"/>
    <property type="project" value="InterPro"/>
</dbReference>
<evidence type="ECO:0000313" key="3">
    <source>
        <dbReference type="Proteomes" id="UP000186002"/>
    </source>
</evidence>
<proteinExistence type="predicted"/>
<sequence>MKSIEDISRLLSSVSIGLARLKGMNETAPLASEGFSLQFDEWDWEVGVGIYGLLRHAETSGDRELIASIADWYDWQIGRGLPPRQVNSSSPMLALSILIDHVNRPDWEALVQDWADWLVNDLAKTEDGGFQHVVKERMNDGELWDDTLFMTCLFLAQAGKRFERKDWIDEAVYQFLVHTRYLADPVTGLWYHGWNFNGRHNFAKAFWGRGNSWITVAIPELFGLVGDAIAPSDARFLTCVLQSQVRALSGLQHDNGMFSTLLDDKDSPLETSATAGIAYGILRGIEEGILPESTRAVADKAYDAVVERIGEDGIVLEVSDGTPMGHDLDFYRKLPNVPAPYGQALVILLLVETLSGLQPKDEGKQKKVANA</sequence>
<dbReference type="AlphaFoldDB" id="A0A1M7A8J9"/>
<organism evidence="2 3">
    <name type="scientific">Roseibium suaedae</name>
    <dbReference type="NCBI Taxonomy" id="735517"/>
    <lineage>
        <taxon>Bacteria</taxon>
        <taxon>Pseudomonadati</taxon>
        <taxon>Pseudomonadota</taxon>
        <taxon>Alphaproteobacteria</taxon>
        <taxon>Hyphomicrobiales</taxon>
        <taxon>Stappiaceae</taxon>
        <taxon>Roseibium</taxon>
    </lineage>
</organism>
<reference evidence="2 3" key="1">
    <citation type="submission" date="2016-11" db="EMBL/GenBank/DDBJ databases">
        <authorList>
            <person name="Jaros S."/>
            <person name="Januszkiewicz K."/>
            <person name="Wedrychowicz H."/>
        </authorList>
    </citation>
    <scope>NUCLEOTIDE SEQUENCE [LARGE SCALE GENOMIC DNA]</scope>
    <source>
        <strain evidence="2 3">DSM 22153</strain>
    </source>
</reference>
<dbReference type="InterPro" id="IPR052043">
    <property type="entry name" value="PolySaccharide_Degr_Enz"/>
</dbReference>
<evidence type="ECO:0000256" key="1">
    <source>
        <dbReference type="ARBA" id="ARBA00022801"/>
    </source>
</evidence>
<dbReference type="Pfam" id="PF07470">
    <property type="entry name" value="Glyco_hydro_88"/>
    <property type="match status" value="1"/>
</dbReference>
<dbReference type="STRING" id="735517.SAMN05444272_0460"/>
<gene>
    <name evidence="2" type="ORF">SAMN05444272_0460</name>
</gene>
<dbReference type="InterPro" id="IPR010905">
    <property type="entry name" value="Glyco_hydro_88"/>
</dbReference>
<dbReference type="OrthoDB" id="9812931at2"/>
<evidence type="ECO:0000313" key="2">
    <source>
        <dbReference type="EMBL" id="SHL38975.1"/>
    </source>
</evidence>
<dbReference type="InterPro" id="IPR012341">
    <property type="entry name" value="6hp_glycosidase-like_sf"/>
</dbReference>
<protein>
    <submittedName>
        <fullName evidence="2">Unsaturated rhamnogalacturonyl hydrolase</fullName>
    </submittedName>
</protein>
<dbReference type="Gene3D" id="1.50.10.10">
    <property type="match status" value="1"/>
</dbReference>
<dbReference type="SUPFAM" id="SSF48208">
    <property type="entry name" value="Six-hairpin glycosidases"/>
    <property type="match status" value="1"/>
</dbReference>
<dbReference type="PANTHER" id="PTHR33886:SF8">
    <property type="entry name" value="UNSATURATED RHAMNOGALACTURONAN HYDROLASE (EUROFUNG)"/>
    <property type="match status" value="1"/>
</dbReference>
<dbReference type="Proteomes" id="UP000186002">
    <property type="component" value="Unassembled WGS sequence"/>
</dbReference>